<reference evidence="1 2" key="1">
    <citation type="submission" date="2016-10" db="EMBL/GenBank/DDBJ databases">
        <authorList>
            <person name="de Groot N.N."/>
        </authorList>
    </citation>
    <scope>NUCLEOTIDE SEQUENCE [LARGE SCALE GENOMIC DNA]</scope>
    <source>
        <strain evidence="1 2">DSM 26880</strain>
    </source>
</reference>
<evidence type="ECO:0000313" key="2">
    <source>
        <dbReference type="Proteomes" id="UP000199286"/>
    </source>
</evidence>
<accession>A0A1H3N7F5</accession>
<evidence type="ECO:0000313" key="1">
    <source>
        <dbReference type="EMBL" id="SDY84600.1"/>
    </source>
</evidence>
<gene>
    <name evidence="1" type="ORF">SAMN05444340_12111</name>
</gene>
<proteinExistence type="predicted"/>
<sequence>MTDLAAKVDLLFAFPVDDEDDDRDDITDAIRAAGFDDAVIGFDTPGVVELGFKIEGKDHEALIFAAIDAARWALPFATLREINASFVSQRGPAKLSVSM</sequence>
<dbReference type="AlphaFoldDB" id="A0A1H3N7F5"/>
<dbReference type="EMBL" id="FNPF01000021">
    <property type="protein sequence ID" value="SDY84600.1"/>
    <property type="molecule type" value="Genomic_DNA"/>
</dbReference>
<dbReference type="Proteomes" id="UP000199286">
    <property type="component" value="Unassembled WGS sequence"/>
</dbReference>
<dbReference type="OrthoDB" id="7860618at2"/>
<name>A0A1H3N7F5_9RHOB</name>
<protein>
    <submittedName>
        <fullName evidence="1">Uncharacterized protein</fullName>
    </submittedName>
</protein>
<dbReference type="RefSeq" id="WP_089885669.1">
    <property type="nucleotide sequence ID" value="NZ_FNPF01000021.1"/>
</dbReference>
<organism evidence="1 2">
    <name type="scientific">Citreimonas salinaria</name>
    <dbReference type="NCBI Taxonomy" id="321339"/>
    <lineage>
        <taxon>Bacteria</taxon>
        <taxon>Pseudomonadati</taxon>
        <taxon>Pseudomonadota</taxon>
        <taxon>Alphaproteobacteria</taxon>
        <taxon>Rhodobacterales</taxon>
        <taxon>Roseobacteraceae</taxon>
        <taxon>Citreimonas</taxon>
    </lineage>
</organism>
<keyword evidence="2" id="KW-1185">Reference proteome</keyword>